<name>A0A5R9QU47_9PSED</name>
<comment type="caution">
    <text evidence="1">The sequence shown here is derived from an EMBL/GenBank/DDBJ whole genome shotgun (WGS) entry which is preliminary data.</text>
</comment>
<accession>A0A5R9QU47</accession>
<gene>
    <name evidence="1" type="ORF">FAS41_20500</name>
</gene>
<organism evidence="1 2">
    <name type="scientific">Pseudomonas nicosulfuronedens</name>
    <dbReference type="NCBI Taxonomy" id="2571105"/>
    <lineage>
        <taxon>Bacteria</taxon>
        <taxon>Pseudomonadati</taxon>
        <taxon>Pseudomonadota</taxon>
        <taxon>Gammaproteobacteria</taxon>
        <taxon>Pseudomonadales</taxon>
        <taxon>Pseudomonadaceae</taxon>
        <taxon>Pseudomonas</taxon>
    </lineage>
</organism>
<keyword evidence="2" id="KW-1185">Reference proteome</keyword>
<evidence type="ECO:0000313" key="1">
    <source>
        <dbReference type="EMBL" id="TLX73580.1"/>
    </source>
</evidence>
<evidence type="ECO:0000313" key="2">
    <source>
        <dbReference type="Proteomes" id="UP000306635"/>
    </source>
</evidence>
<dbReference type="EMBL" id="SWDV01000028">
    <property type="protein sequence ID" value="TLX73580.1"/>
    <property type="molecule type" value="Genomic_DNA"/>
</dbReference>
<sequence>MPSKAFLKGFRHELANRSFALITVRRMAGRLEGDAWFAFWKTYWDLEVLNARRYEAAALIWGLDPAPGIATRLKARLVSSVPRFLMRSLVAYVHRETIAYAGWLRDLRKVGPTGASTFLDYMVEQEDLQIELMRLALEGRHGEIAARAEDFFLRYGRAVPRVGFGERAVASGN</sequence>
<protein>
    <submittedName>
        <fullName evidence="1">Uncharacterized protein</fullName>
    </submittedName>
</protein>
<dbReference type="AlphaFoldDB" id="A0A5R9QU47"/>
<reference evidence="1 2" key="1">
    <citation type="submission" date="2019-04" db="EMBL/GenBank/DDBJ databases">
        <authorList>
            <person name="Li M."/>
        </authorList>
    </citation>
    <scope>NUCLEOTIDE SEQUENCE [LARGE SCALE GENOMIC DNA]</scope>
    <source>
        <strain evidence="1 2">LAM1902</strain>
    </source>
</reference>
<dbReference type="Proteomes" id="UP000306635">
    <property type="component" value="Unassembled WGS sequence"/>
</dbReference>
<dbReference type="OrthoDB" id="9029871at2"/>
<proteinExistence type="predicted"/>
<dbReference type="RefSeq" id="WP_138525279.1">
    <property type="nucleotide sequence ID" value="NZ_JAOCBK010000005.1"/>
</dbReference>